<dbReference type="InterPro" id="IPR045865">
    <property type="entry name" value="ACT-like_dom_sf"/>
</dbReference>
<dbReference type="InterPro" id="IPR012676">
    <property type="entry name" value="TGS-like"/>
</dbReference>
<organism evidence="9 10">
    <name type="scientific">Marinagarivorans cellulosilyticus</name>
    <dbReference type="NCBI Taxonomy" id="2721545"/>
    <lineage>
        <taxon>Bacteria</taxon>
        <taxon>Pseudomonadati</taxon>
        <taxon>Pseudomonadota</taxon>
        <taxon>Gammaproteobacteria</taxon>
        <taxon>Cellvibrionales</taxon>
        <taxon>Cellvibrionaceae</taxon>
        <taxon>Marinagarivorans</taxon>
    </lineage>
</organism>
<feature type="domain" description="TGS" evidence="8">
    <location>
        <begin position="418"/>
        <end position="479"/>
    </location>
</feature>
<dbReference type="PROSITE" id="PS51880">
    <property type="entry name" value="TGS"/>
    <property type="match status" value="1"/>
</dbReference>
<dbReference type="Gene3D" id="3.10.20.30">
    <property type="match status" value="1"/>
</dbReference>
<dbReference type="InterPro" id="IPR004095">
    <property type="entry name" value="TGS"/>
</dbReference>
<dbReference type="InterPro" id="IPR012675">
    <property type="entry name" value="Beta-grasp_dom_sf"/>
</dbReference>
<dbReference type="GO" id="GO:0008893">
    <property type="term" value="F:guanosine-3',5'-bis(diphosphate) 3'-diphosphatase activity"/>
    <property type="evidence" value="ECO:0007669"/>
    <property type="project" value="TreeGrafter"/>
</dbReference>
<gene>
    <name evidence="9" type="ORF">MARGE09_P2696</name>
</gene>
<dbReference type="Gene3D" id="1.10.3210.10">
    <property type="entry name" value="Hypothetical protein af1432"/>
    <property type="match status" value="1"/>
</dbReference>
<comment type="function">
    <text evidence="6">In eubacteria ppGpp (guanosine 3'-diphosphate 5'-diphosphate) is a mediator of the stringent response that coordinates a variety of cellular activities in response to changes in nutritional abundance.</text>
</comment>
<dbReference type="Gene3D" id="3.30.70.260">
    <property type="match status" value="1"/>
</dbReference>
<dbReference type="FunFam" id="3.10.20.30:FF:000002">
    <property type="entry name" value="GTP pyrophosphokinase (RelA/SpoT)"/>
    <property type="match status" value="1"/>
</dbReference>
<dbReference type="AlphaFoldDB" id="A0AAN1WJ35"/>
<evidence type="ECO:0000256" key="2">
    <source>
        <dbReference type="ARBA" id="ARBA00025704"/>
    </source>
</evidence>
<dbReference type="CDD" id="cd05399">
    <property type="entry name" value="NT_Rel-Spo_like"/>
    <property type="match status" value="1"/>
</dbReference>
<dbReference type="InterPro" id="IPR045600">
    <property type="entry name" value="RelA/SpoT_AH_RIS"/>
</dbReference>
<dbReference type="Pfam" id="PF02824">
    <property type="entry name" value="TGS"/>
    <property type="match status" value="1"/>
</dbReference>
<dbReference type="InterPro" id="IPR033655">
    <property type="entry name" value="TGS_RelA/SpoT"/>
</dbReference>
<dbReference type="GO" id="GO:0015949">
    <property type="term" value="P:nucleobase-containing small molecule interconversion"/>
    <property type="evidence" value="ECO:0007669"/>
    <property type="project" value="UniProtKB-ARBA"/>
</dbReference>
<evidence type="ECO:0000256" key="6">
    <source>
        <dbReference type="RuleBase" id="RU003847"/>
    </source>
</evidence>
<accession>A0AAN1WJ35</accession>
<dbReference type="Pfam" id="PF13291">
    <property type="entry name" value="ACT_4"/>
    <property type="match status" value="1"/>
</dbReference>
<dbReference type="FunFam" id="3.30.460.10:FF:000001">
    <property type="entry name" value="GTP pyrophosphokinase RelA"/>
    <property type="match status" value="1"/>
</dbReference>
<keyword evidence="9" id="KW-0808">Transferase</keyword>
<evidence type="ECO:0000313" key="10">
    <source>
        <dbReference type="Proteomes" id="UP001320119"/>
    </source>
</evidence>
<dbReference type="PROSITE" id="PS51671">
    <property type="entry name" value="ACT"/>
    <property type="match status" value="1"/>
</dbReference>
<evidence type="ECO:0000259" key="8">
    <source>
        <dbReference type="PROSITE" id="PS51880"/>
    </source>
</evidence>
<dbReference type="SUPFAM" id="SSF81271">
    <property type="entry name" value="TGS-like"/>
    <property type="match status" value="1"/>
</dbReference>
<keyword evidence="10" id="KW-1185">Reference proteome</keyword>
<dbReference type="Pfam" id="PF13328">
    <property type="entry name" value="HD_4"/>
    <property type="match status" value="1"/>
</dbReference>
<dbReference type="InterPro" id="IPR002912">
    <property type="entry name" value="ACT_dom"/>
</dbReference>
<dbReference type="InterPro" id="IPR007685">
    <property type="entry name" value="RelA_SpoT"/>
</dbReference>
<evidence type="ECO:0000256" key="3">
    <source>
        <dbReference type="ARBA" id="ARBA00029754"/>
    </source>
</evidence>
<dbReference type="SUPFAM" id="SSF81301">
    <property type="entry name" value="Nucleotidyltransferase"/>
    <property type="match status" value="1"/>
</dbReference>
<protein>
    <recommendedName>
        <fullName evidence="1">GTP pyrophosphokinase</fullName>
    </recommendedName>
    <alternativeName>
        <fullName evidence="4">(p)ppGpp synthase</fullName>
    </alternativeName>
    <alternativeName>
        <fullName evidence="3">ATP:GTP 3'-pyrophosphotransferase</fullName>
    </alternativeName>
    <alternativeName>
        <fullName evidence="5">ppGpp synthase I</fullName>
    </alternativeName>
</protein>
<dbReference type="GO" id="GO:0042594">
    <property type="term" value="P:response to starvation"/>
    <property type="evidence" value="ECO:0007669"/>
    <property type="project" value="TreeGrafter"/>
</dbReference>
<dbReference type="GO" id="GO:0005886">
    <property type="term" value="C:plasma membrane"/>
    <property type="evidence" value="ECO:0007669"/>
    <property type="project" value="TreeGrafter"/>
</dbReference>
<proteinExistence type="inferred from homology"/>
<dbReference type="SMART" id="SM00954">
    <property type="entry name" value="RelA_SpoT"/>
    <property type="match status" value="1"/>
</dbReference>
<dbReference type="PANTHER" id="PTHR21262:SF31">
    <property type="entry name" value="GTP PYROPHOSPHOKINASE"/>
    <property type="match status" value="1"/>
</dbReference>
<sequence length="751" mass="84630">MVKVREDRPTLDSGALNTPVWVGRVAALADIDADHAQVLTRACELAERLEPEPGDKLTGWGEGYSTFSAGLEMAEILAEMQLDEETLAAAILYRSVRENKIGLHSVVESFGPTIAALIDGVRKMAAISSISNKSGEKAFGQEATEHADNVRKMLVAMVDDVRVALIKLAERTSAIRAVKNAPIEKRQRVAREVSDIYAPLAHRLGIGHIKWELEDVSFRYLQPYDYKYIAKLLDERRLDRQTYIDGVLAILKSALEKENIRIAEISGRAKHIYSIWRKMRRKEISFSEVYDIRAVRILVDTEQDCYRVLGIVHSLWHNIPNEFDDYIANPKENGYRSLHTAVKGPANRVLEVQIRTEKMHEEAEFGVCAHWRYKNSDKGDASAGYEQKIAWLREVLEWHDEVGGGTLEDNLPTGIDQDRIYVFTPEGHVIDLPEFATPLDFAFRIHSDIGIHCKGAKVNGRICPLNRALKNADQVEILTGNRESPSRDWLNASLGYITTSRARSRLQAWFREQDRELNIDHGRALLDREFLRLAVDNIDYERLARKLNLQTLDDLYAAAGTGDLTVDRVIQAAQRLFSPDKNPSPAISLVGRASREDQFDGSDVYIDGVGNLLSYIAQCCRPIPGDSISGFITQGRGVSIHRQDCSNVLQHAEDEPQKIIKVDWAEKPEQVYSVEIIVEAFDRHGLLRDITTLLDRERVNVSAMQTLSDKSLNTVEMSLNVEVASFTVLSRLLAKLSQMPNVTAVRRRQTT</sequence>
<dbReference type="CDD" id="cd01668">
    <property type="entry name" value="TGS_RSH"/>
    <property type="match status" value="1"/>
</dbReference>
<dbReference type="InterPro" id="IPR043519">
    <property type="entry name" value="NT_sf"/>
</dbReference>
<dbReference type="GO" id="GO:0015969">
    <property type="term" value="P:guanosine tetraphosphate metabolic process"/>
    <property type="evidence" value="ECO:0007669"/>
    <property type="project" value="InterPro"/>
</dbReference>
<evidence type="ECO:0000256" key="4">
    <source>
        <dbReference type="ARBA" id="ARBA00032407"/>
    </source>
</evidence>
<evidence type="ECO:0000256" key="1">
    <source>
        <dbReference type="ARBA" id="ARBA00019852"/>
    </source>
</evidence>
<comment type="pathway">
    <text evidence="2">Purine metabolism.</text>
</comment>
<dbReference type="EMBL" id="AP023086">
    <property type="protein sequence ID" value="BCD98495.1"/>
    <property type="molecule type" value="Genomic_DNA"/>
</dbReference>
<dbReference type="InterPro" id="IPR004811">
    <property type="entry name" value="RelA/Spo_fam"/>
</dbReference>
<evidence type="ECO:0000313" key="9">
    <source>
        <dbReference type="EMBL" id="BCD98495.1"/>
    </source>
</evidence>
<comment type="similarity">
    <text evidence="6">Belongs to the relA/spoT family.</text>
</comment>
<dbReference type="Proteomes" id="UP001320119">
    <property type="component" value="Chromosome"/>
</dbReference>
<evidence type="ECO:0000256" key="5">
    <source>
        <dbReference type="ARBA" id="ARBA00033308"/>
    </source>
</evidence>
<dbReference type="KEGG" id="marq:MARGE09_P2696"/>
<dbReference type="SUPFAM" id="SSF55021">
    <property type="entry name" value="ACT-like"/>
    <property type="match status" value="1"/>
</dbReference>
<feature type="domain" description="ACT" evidence="7">
    <location>
        <begin position="675"/>
        <end position="750"/>
    </location>
</feature>
<dbReference type="CDD" id="cd04876">
    <property type="entry name" value="ACT_RelA-SpoT"/>
    <property type="match status" value="1"/>
</dbReference>
<evidence type="ECO:0000259" key="7">
    <source>
        <dbReference type="PROSITE" id="PS51671"/>
    </source>
</evidence>
<reference evidence="9 10" key="1">
    <citation type="journal article" date="2022" name="IScience">
        <title>An ultrasensitive nanofiber-based assay for enzymatic hydrolysis and deep-sea microbial degradation of cellulose.</title>
        <authorList>
            <person name="Tsudome M."/>
            <person name="Tachioka M."/>
            <person name="Miyazaki M."/>
            <person name="Uchimura K."/>
            <person name="Tsuda M."/>
            <person name="Takaki Y."/>
            <person name="Deguchi S."/>
        </authorList>
    </citation>
    <scope>NUCLEOTIDE SEQUENCE [LARGE SCALE GENOMIC DNA]</scope>
    <source>
        <strain evidence="9 10">GE09</strain>
    </source>
</reference>
<dbReference type="PANTHER" id="PTHR21262">
    <property type="entry name" value="GUANOSINE-3',5'-BIS DIPHOSPHATE 3'-PYROPHOSPHOHYDROLASE"/>
    <property type="match status" value="1"/>
</dbReference>
<dbReference type="RefSeq" id="WP_236982874.1">
    <property type="nucleotide sequence ID" value="NZ_AP023086.1"/>
</dbReference>
<dbReference type="Pfam" id="PF19296">
    <property type="entry name" value="RelA_AH_RIS"/>
    <property type="match status" value="1"/>
</dbReference>
<dbReference type="Pfam" id="PF04607">
    <property type="entry name" value="RelA_SpoT"/>
    <property type="match status" value="1"/>
</dbReference>
<name>A0AAN1WJ35_9GAMM</name>
<dbReference type="NCBIfam" id="NF008124">
    <property type="entry name" value="PRK10872.1"/>
    <property type="match status" value="1"/>
</dbReference>
<dbReference type="GO" id="GO:0008728">
    <property type="term" value="F:GTP diphosphokinase activity"/>
    <property type="evidence" value="ECO:0007669"/>
    <property type="project" value="TreeGrafter"/>
</dbReference>
<dbReference type="Gene3D" id="3.30.460.10">
    <property type="entry name" value="Beta Polymerase, domain 2"/>
    <property type="match status" value="1"/>
</dbReference>
<dbReference type="NCBIfam" id="TIGR00691">
    <property type="entry name" value="spoT_relA"/>
    <property type="match status" value="1"/>
</dbReference>
<dbReference type="SUPFAM" id="SSF109604">
    <property type="entry name" value="HD-domain/PDEase-like"/>
    <property type="match status" value="1"/>
</dbReference>